<sequence>MLQLLLATQVADANDALDKLSQDPKNWVLPTGDYANTRYSKLSQINAANVGQLQVAWTFSTGVLHGHQGGPLIVGNTMYVHTPFPNKVYALDLSDDNKILWKYEPKQDPNVVPVMCCDTVSQGVSFADGKIFLYQADTKLVALDANTGEPLWSVTNGDPTQAQTATSAPFIVKDKVLVGLSGADFGVRCHVTAYDIRSGQKIWRVFSAGPDNDILVDPEKTTELGKPVGQNSSLKTWRGEQWRFGGGCASSWMSYDPALNLFYYGTGRPGNWNPKQRPGDNKWSTAIFARDPDTGVAKWVYQLTPANEWAYDTGEMILSDQQIGEMRRKLITHFDGNGLAYTLDRSTGELITAEKYDASVNWTSGVDMTKNSPTYGRPRVLDAYSTDVSGADVNKKGVCPSSFGAKKEQPAAYSPETQLFYVPTSHTCMDFEPYNVNYTAGQPYVGAKVSAYPPPGDSNLGNLIAWDGRSGKIVWSNKERFSVESGVLATAGRIVFYGTLEGYLKAIDAKTGKELYKFKTPSGIIGNVTTYEHAGKQYVAVLSGVGGQTGKALAAGLSDPNTNLGAVGGYSGLSQYTALGGTVTAFALPENATTAETATLPDGVKALQPVYYATNRVINDSGTLKTSSFTSERNANPNSESLRYGLTVVSIPVVHKIGQMERPFDIWQALYQPWNIWKVLTDKESDGEHFRIRGITPLGERQFVEALRTRTESDAMLLFVHGYNTSFERAIFKAAQMAYDANFKGHVLVFSWPSADALADYDYDQVAADTSKNDLLKVFQLLKEVSGKKLYIVAHSLGNRVVLDTLELAAAKNADLKISELVMAAPDVDYIRYGDATRAIKALARNMTMYASSADWALTVSGFKARAIRAGYIDSGKEPNLYSGVDTIDVTAVGEDMLKINHDTQSTSRMVLEDIGHLISSRVHQLPEERITTLKSLVGKQSMKYWYYPQ</sequence>
<dbReference type="Pfam" id="PF01011">
    <property type="entry name" value="PQQ"/>
    <property type="match status" value="2"/>
</dbReference>
<evidence type="ECO:0000256" key="1">
    <source>
        <dbReference type="ARBA" id="ARBA00001931"/>
    </source>
</evidence>
<evidence type="ECO:0000313" key="7">
    <source>
        <dbReference type="EMBL" id="MBR0795660.1"/>
    </source>
</evidence>
<evidence type="ECO:0000259" key="6">
    <source>
        <dbReference type="Pfam" id="PF01011"/>
    </source>
</evidence>
<dbReference type="SMART" id="SM00564">
    <property type="entry name" value="PQQ"/>
    <property type="match status" value="4"/>
</dbReference>
<dbReference type="InterPro" id="IPR002372">
    <property type="entry name" value="PQQ_rpt_dom"/>
</dbReference>
<evidence type="ECO:0000313" key="8">
    <source>
        <dbReference type="Proteomes" id="UP001315278"/>
    </source>
</evidence>
<dbReference type="SUPFAM" id="SSF53474">
    <property type="entry name" value="alpha/beta-Hydrolases"/>
    <property type="match status" value="1"/>
</dbReference>
<comment type="caution">
    <text evidence="7">The sequence shown here is derived from an EMBL/GenBank/DDBJ whole genome shotgun (WGS) entry which is preliminary data.</text>
</comment>
<dbReference type="NCBIfam" id="TIGR03075">
    <property type="entry name" value="PQQ_enz_alc_DH"/>
    <property type="match status" value="1"/>
</dbReference>
<comment type="similarity">
    <text evidence="2">Belongs to the bacterial PQQ dehydrogenase family.</text>
</comment>
<evidence type="ECO:0000256" key="4">
    <source>
        <dbReference type="ARBA" id="ARBA00022891"/>
    </source>
</evidence>
<dbReference type="SUPFAM" id="SSF50998">
    <property type="entry name" value="Quinoprotein alcohol dehydrogenase-like"/>
    <property type="match status" value="1"/>
</dbReference>
<comment type="cofactor">
    <cofactor evidence="1">
        <name>pyrroloquinoline quinone</name>
        <dbReference type="ChEBI" id="CHEBI:58442"/>
    </cofactor>
</comment>
<name>A0ABS5FFV5_9BRAD</name>
<evidence type="ECO:0000256" key="5">
    <source>
        <dbReference type="ARBA" id="ARBA00023002"/>
    </source>
</evidence>
<feature type="domain" description="Pyrrolo-quinoline quinone repeat" evidence="6">
    <location>
        <begin position="27"/>
        <end position="393"/>
    </location>
</feature>
<dbReference type="InterPro" id="IPR011047">
    <property type="entry name" value="Quinoprotein_ADH-like_sf"/>
</dbReference>
<gene>
    <name evidence="7" type="ORF">JQ615_09700</name>
</gene>
<dbReference type="Gene3D" id="2.140.10.10">
    <property type="entry name" value="Quinoprotein alcohol dehydrogenase-like superfamily"/>
    <property type="match status" value="1"/>
</dbReference>
<dbReference type="InterPro" id="IPR010297">
    <property type="entry name" value="DUF900_hydrolase"/>
</dbReference>
<protein>
    <submittedName>
        <fullName evidence="7">PQQ-dependent dehydrogenase, methanol/ethanol family</fullName>
        <ecNumber evidence="7">1.1.2.-</ecNumber>
    </submittedName>
</protein>
<keyword evidence="8" id="KW-1185">Reference proteome</keyword>
<feature type="domain" description="Pyrrolo-quinoline quinone repeat" evidence="6">
    <location>
        <begin position="485"/>
        <end position="539"/>
    </location>
</feature>
<dbReference type="EMBL" id="JAFCJH010000007">
    <property type="protein sequence ID" value="MBR0795660.1"/>
    <property type="molecule type" value="Genomic_DNA"/>
</dbReference>
<dbReference type="EC" id="1.1.2.-" evidence="7"/>
<accession>A0ABS5FFV5</accession>
<evidence type="ECO:0000256" key="3">
    <source>
        <dbReference type="ARBA" id="ARBA00022723"/>
    </source>
</evidence>
<dbReference type="InterPro" id="IPR017512">
    <property type="entry name" value="PQQ_MeOH/EtOH_DH"/>
</dbReference>
<evidence type="ECO:0000256" key="2">
    <source>
        <dbReference type="ARBA" id="ARBA00008156"/>
    </source>
</evidence>
<dbReference type="InterPro" id="IPR018391">
    <property type="entry name" value="PQQ_b-propeller_rpt"/>
</dbReference>
<organism evidence="7 8">
    <name type="scientific">Bradyrhizobium jicamae</name>
    <dbReference type="NCBI Taxonomy" id="280332"/>
    <lineage>
        <taxon>Bacteria</taxon>
        <taxon>Pseudomonadati</taxon>
        <taxon>Pseudomonadota</taxon>
        <taxon>Alphaproteobacteria</taxon>
        <taxon>Hyphomicrobiales</taxon>
        <taxon>Nitrobacteraceae</taxon>
        <taxon>Bradyrhizobium</taxon>
    </lineage>
</organism>
<dbReference type="Pfam" id="PF05990">
    <property type="entry name" value="DUF900"/>
    <property type="match status" value="1"/>
</dbReference>
<dbReference type="GO" id="GO:0016491">
    <property type="term" value="F:oxidoreductase activity"/>
    <property type="evidence" value="ECO:0007669"/>
    <property type="project" value="UniProtKB-KW"/>
</dbReference>
<dbReference type="PANTHER" id="PTHR32303">
    <property type="entry name" value="QUINOPROTEIN ALCOHOL DEHYDROGENASE (CYTOCHROME C)"/>
    <property type="match status" value="1"/>
</dbReference>
<keyword evidence="3" id="KW-0479">Metal-binding</keyword>
<dbReference type="PANTHER" id="PTHR32303:SF4">
    <property type="entry name" value="QUINOPROTEIN GLUCOSE DEHYDROGENASE"/>
    <property type="match status" value="1"/>
</dbReference>
<proteinExistence type="inferred from homology"/>
<reference evidence="8" key="1">
    <citation type="journal article" date="2021" name="ISME J.">
        <title>Evolutionary origin and ecological implication of a unique nif island in free-living Bradyrhizobium lineages.</title>
        <authorList>
            <person name="Tao J."/>
        </authorList>
    </citation>
    <scope>NUCLEOTIDE SEQUENCE [LARGE SCALE GENOMIC DNA]</scope>
    <source>
        <strain evidence="8">SZCCT0434</strain>
    </source>
</reference>
<keyword evidence="4" id="KW-0634">PQQ</keyword>
<dbReference type="Gene3D" id="3.40.50.1820">
    <property type="entry name" value="alpha/beta hydrolase"/>
    <property type="match status" value="1"/>
</dbReference>
<dbReference type="Proteomes" id="UP001315278">
    <property type="component" value="Unassembled WGS sequence"/>
</dbReference>
<keyword evidence="5 7" id="KW-0560">Oxidoreductase</keyword>
<dbReference type="InterPro" id="IPR029058">
    <property type="entry name" value="AB_hydrolase_fold"/>
</dbReference>
<dbReference type="CDD" id="cd10278">
    <property type="entry name" value="PQQ_MDH"/>
    <property type="match status" value="1"/>
</dbReference>